<keyword evidence="2" id="KW-0472">Membrane</keyword>
<dbReference type="EMBL" id="JBBPBN010000004">
    <property type="protein sequence ID" value="KAK9040929.1"/>
    <property type="molecule type" value="Genomic_DNA"/>
</dbReference>
<feature type="region of interest" description="Disordered" evidence="1">
    <location>
        <begin position="1"/>
        <end position="22"/>
    </location>
</feature>
<keyword evidence="2" id="KW-0812">Transmembrane</keyword>
<gene>
    <name evidence="3" type="ORF">V6N11_016063</name>
</gene>
<sequence length="198" mass="22248">MALVNEDAQKQGMYRNKEREQRSSRVSELIIKTINSHSVDDCCDISKDPPYELYLSSFNPIPTDTSNFQLMAPNYGKKCNYGKAKAIMDEDMGDQISDSFQKISVSIGKKRKGCFADMGVVQRASVSSCFSNVFVIKLTVSRALRRDEWKRFTKLNGAAVPVCGTVLLVCWWSSSCILVVPIQNKKQRSTVREKIDAA</sequence>
<keyword evidence="2" id="KW-1133">Transmembrane helix</keyword>
<reference evidence="3 4" key="1">
    <citation type="journal article" date="2024" name="G3 (Bethesda)">
        <title>Genome assembly of Hibiscus sabdariffa L. provides insights into metabolisms of medicinal natural products.</title>
        <authorList>
            <person name="Kim T."/>
        </authorList>
    </citation>
    <scope>NUCLEOTIDE SEQUENCE [LARGE SCALE GENOMIC DNA]</scope>
    <source>
        <strain evidence="3">TK-2024</strain>
        <tissue evidence="3">Old leaves</tissue>
    </source>
</reference>
<evidence type="ECO:0000313" key="3">
    <source>
        <dbReference type="EMBL" id="KAK9040929.1"/>
    </source>
</evidence>
<comment type="caution">
    <text evidence="3">The sequence shown here is derived from an EMBL/GenBank/DDBJ whole genome shotgun (WGS) entry which is preliminary data.</text>
</comment>
<keyword evidence="4" id="KW-1185">Reference proteome</keyword>
<evidence type="ECO:0000256" key="2">
    <source>
        <dbReference type="SAM" id="Phobius"/>
    </source>
</evidence>
<protein>
    <submittedName>
        <fullName evidence="3">Uncharacterized protein</fullName>
    </submittedName>
</protein>
<accession>A0ABR2TUG4</accession>
<dbReference type="Proteomes" id="UP001396334">
    <property type="component" value="Unassembled WGS sequence"/>
</dbReference>
<proteinExistence type="predicted"/>
<feature type="transmembrane region" description="Helical" evidence="2">
    <location>
        <begin position="158"/>
        <end position="182"/>
    </location>
</feature>
<name>A0ABR2TUG4_9ROSI</name>
<evidence type="ECO:0000313" key="4">
    <source>
        <dbReference type="Proteomes" id="UP001396334"/>
    </source>
</evidence>
<evidence type="ECO:0000256" key="1">
    <source>
        <dbReference type="SAM" id="MobiDB-lite"/>
    </source>
</evidence>
<organism evidence="3 4">
    <name type="scientific">Hibiscus sabdariffa</name>
    <name type="common">roselle</name>
    <dbReference type="NCBI Taxonomy" id="183260"/>
    <lineage>
        <taxon>Eukaryota</taxon>
        <taxon>Viridiplantae</taxon>
        <taxon>Streptophyta</taxon>
        <taxon>Embryophyta</taxon>
        <taxon>Tracheophyta</taxon>
        <taxon>Spermatophyta</taxon>
        <taxon>Magnoliopsida</taxon>
        <taxon>eudicotyledons</taxon>
        <taxon>Gunneridae</taxon>
        <taxon>Pentapetalae</taxon>
        <taxon>rosids</taxon>
        <taxon>malvids</taxon>
        <taxon>Malvales</taxon>
        <taxon>Malvaceae</taxon>
        <taxon>Malvoideae</taxon>
        <taxon>Hibiscus</taxon>
    </lineage>
</organism>